<dbReference type="PANTHER" id="PTHR10655:SF17">
    <property type="entry name" value="LYSOPHOSPHOLIPASE-LIKE PROTEIN 1"/>
    <property type="match status" value="1"/>
</dbReference>
<dbReference type="AlphaFoldDB" id="A1BI86"/>
<proteinExistence type="inferred from homology"/>
<dbReference type="RefSeq" id="WP_011745915.1">
    <property type="nucleotide sequence ID" value="NC_008639.1"/>
</dbReference>
<dbReference type="Proteomes" id="UP000008701">
    <property type="component" value="Chromosome"/>
</dbReference>
<accession>A1BI86</accession>
<gene>
    <name evidence="4" type="ordered locus">Cpha266_2101</name>
</gene>
<dbReference type="Pfam" id="PF02230">
    <property type="entry name" value="Abhydrolase_2"/>
    <property type="match status" value="1"/>
</dbReference>
<dbReference type="eggNOG" id="COG0400">
    <property type="taxonomic scope" value="Bacteria"/>
</dbReference>
<dbReference type="PANTHER" id="PTHR10655">
    <property type="entry name" value="LYSOPHOSPHOLIPASE-RELATED"/>
    <property type="match status" value="1"/>
</dbReference>
<keyword evidence="2" id="KW-0378">Hydrolase</keyword>
<name>A1BI86_CHLPD</name>
<feature type="domain" description="Phospholipase/carboxylesterase/thioesterase" evidence="3">
    <location>
        <begin position="12"/>
        <end position="216"/>
    </location>
</feature>
<dbReference type="EMBL" id="CP000492">
    <property type="protein sequence ID" value="ABL66113.1"/>
    <property type="molecule type" value="Genomic_DNA"/>
</dbReference>
<protein>
    <submittedName>
        <fullName evidence="4">Phospholipase/Carboxylesterase</fullName>
    </submittedName>
</protein>
<dbReference type="SUPFAM" id="SSF53474">
    <property type="entry name" value="alpha/beta-Hydrolases"/>
    <property type="match status" value="1"/>
</dbReference>
<keyword evidence="5" id="KW-1185">Reference proteome</keyword>
<evidence type="ECO:0000259" key="3">
    <source>
        <dbReference type="Pfam" id="PF02230"/>
    </source>
</evidence>
<evidence type="ECO:0000313" key="5">
    <source>
        <dbReference type="Proteomes" id="UP000008701"/>
    </source>
</evidence>
<dbReference type="InterPro" id="IPR003140">
    <property type="entry name" value="PLipase/COase/thioEstase"/>
</dbReference>
<evidence type="ECO:0000256" key="2">
    <source>
        <dbReference type="ARBA" id="ARBA00022801"/>
    </source>
</evidence>
<dbReference type="Gene3D" id="3.40.50.1820">
    <property type="entry name" value="alpha/beta hydrolase"/>
    <property type="match status" value="1"/>
</dbReference>
<sequence>MLQRKHLSLTYLELSAKEQEQAPLVVMLHGYGSNEKDLIHLAPSLHPGLTWISPRAPRMLDLGMFGWFPLEFTATGITVDYEAAGLARDRCIGFLSDLIKEYRPAGNKVFLTGFSQGAVMSYLIAFAAPELLHGVVAFSGQLPHRQLVDEEKLAIFNKIPMLVIHGIFDEILPIAKGKESNLYLQNLLADLTYQEYPMGHEISAEAISLASKWLTKKVNLIGG</sequence>
<dbReference type="KEGG" id="cph:Cpha266_2101"/>
<dbReference type="InterPro" id="IPR029058">
    <property type="entry name" value="AB_hydrolase_fold"/>
</dbReference>
<evidence type="ECO:0000313" key="4">
    <source>
        <dbReference type="EMBL" id="ABL66113.1"/>
    </source>
</evidence>
<reference evidence="4 5" key="1">
    <citation type="submission" date="2006-12" db="EMBL/GenBank/DDBJ databases">
        <title>Complete sequence of Chlorobium phaeobacteroides DSM 266.</title>
        <authorList>
            <consortium name="US DOE Joint Genome Institute"/>
            <person name="Copeland A."/>
            <person name="Lucas S."/>
            <person name="Lapidus A."/>
            <person name="Barry K."/>
            <person name="Detter J.C."/>
            <person name="Glavina del Rio T."/>
            <person name="Hammon N."/>
            <person name="Israni S."/>
            <person name="Pitluck S."/>
            <person name="Goltsman E."/>
            <person name="Schmutz J."/>
            <person name="Larimer F."/>
            <person name="Land M."/>
            <person name="Hauser L."/>
            <person name="Mikhailova N."/>
            <person name="Li T."/>
            <person name="Overmann J."/>
            <person name="Bryant D.A."/>
            <person name="Richardson P."/>
        </authorList>
    </citation>
    <scope>NUCLEOTIDE SEQUENCE [LARGE SCALE GENOMIC DNA]</scope>
    <source>
        <strain evidence="4 5">DSM 266</strain>
    </source>
</reference>
<dbReference type="GO" id="GO:0016787">
    <property type="term" value="F:hydrolase activity"/>
    <property type="evidence" value="ECO:0007669"/>
    <property type="project" value="UniProtKB-KW"/>
</dbReference>
<comment type="similarity">
    <text evidence="1">Belongs to the AB hydrolase superfamily. AB hydrolase 2 family.</text>
</comment>
<dbReference type="InterPro" id="IPR050565">
    <property type="entry name" value="LYPA1-2/EST-like"/>
</dbReference>
<dbReference type="OrthoDB" id="9795555at2"/>
<organism evidence="4 5">
    <name type="scientific">Chlorobium phaeobacteroides (strain DSM 266 / SMG 266 / 2430)</name>
    <dbReference type="NCBI Taxonomy" id="290317"/>
    <lineage>
        <taxon>Bacteria</taxon>
        <taxon>Pseudomonadati</taxon>
        <taxon>Chlorobiota</taxon>
        <taxon>Chlorobiia</taxon>
        <taxon>Chlorobiales</taxon>
        <taxon>Chlorobiaceae</taxon>
        <taxon>Chlorobium/Pelodictyon group</taxon>
        <taxon>Chlorobium</taxon>
    </lineage>
</organism>
<dbReference type="STRING" id="290317.Cpha266_2101"/>
<evidence type="ECO:0000256" key="1">
    <source>
        <dbReference type="ARBA" id="ARBA00006499"/>
    </source>
</evidence>
<dbReference type="HOGENOM" id="CLU_049413_5_3_10"/>